<name>A0ABS6HC47_9PROT</name>
<dbReference type="Proteomes" id="UP000689967">
    <property type="component" value="Unassembled WGS sequence"/>
</dbReference>
<comment type="caution">
    <text evidence="1">The sequence shown here is derived from an EMBL/GenBank/DDBJ whole genome shotgun (WGS) entry which is preliminary data.</text>
</comment>
<evidence type="ECO:0000313" key="1">
    <source>
        <dbReference type="EMBL" id="MBU8546301.1"/>
    </source>
</evidence>
<organism evidence="1 2">
    <name type="scientific">Falsiroseomonas oleicola</name>
    <dbReference type="NCBI Taxonomy" id="2801474"/>
    <lineage>
        <taxon>Bacteria</taxon>
        <taxon>Pseudomonadati</taxon>
        <taxon>Pseudomonadota</taxon>
        <taxon>Alphaproteobacteria</taxon>
        <taxon>Acetobacterales</taxon>
        <taxon>Roseomonadaceae</taxon>
        <taxon>Falsiroseomonas</taxon>
    </lineage>
</organism>
<dbReference type="PROSITE" id="PS51257">
    <property type="entry name" value="PROKAR_LIPOPROTEIN"/>
    <property type="match status" value="1"/>
</dbReference>
<protein>
    <recommendedName>
        <fullName evidence="3">Lipoprotein</fullName>
    </recommendedName>
</protein>
<dbReference type="EMBL" id="JAERQM010000007">
    <property type="protein sequence ID" value="MBU8546301.1"/>
    <property type="molecule type" value="Genomic_DNA"/>
</dbReference>
<proteinExistence type="predicted"/>
<evidence type="ECO:0008006" key="3">
    <source>
        <dbReference type="Google" id="ProtNLM"/>
    </source>
</evidence>
<dbReference type="RefSeq" id="WP_216878317.1">
    <property type="nucleotide sequence ID" value="NZ_JAERQM010000007.1"/>
</dbReference>
<accession>A0ABS6HC47</accession>
<gene>
    <name evidence="1" type="ORF">JJQ90_21450</name>
</gene>
<sequence length="125" mass="12860">MPRPDPRKTAIFVRSPMAVLGLVLTLPALAGCQIGPTVAATSGPILVASGASLVLTGRTPIDHVASLVTGRDCSLVHVERREPWCAPLATPPAPQAFCTRSLGAVDCWTAPPSGAARPVADPPLH</sequence>
<evidence type="ECO:0000313" key="2">
    <source>
        <dbReference type="Proteomes" id="UP000689967"/>
    </source>
</evidence>
<reference evidence="1 2" key="1">
    <citation type="submission" date="2021-01" db="EMBL/GenBank/DDBJ databases">
        <title>Roseomonas sp. nov, a bacterium isolated from an oil production mixture in Yumen Oilfield.</title>
        <authorList>
            <person name="Wu D."/>
        </authorList>
    </citation>
    <scope>NUCLEOTIDE SEQUENCE [LARGE SCALE GENOMIC DNA]</scope>
    <source>
        <strain evidence="1 2">ROY-5-3</strain>
    </source>
</reference>
<keyword evidence="2" id="KW-1185">Reference proteome</keyword>